<sequence length="447" mass="47779">SVTLTSEKNSANFAKITGSSITNSSLGDFTQVVIPTGLQSGYSSGEGRFALSAEVSGLFGVSNELSSGYWVVGRPIVEQVSGGVEDTRQPKESGALSGINLFRESKIELFDSVDESSMGFVAVRNTFINASGDYEKVSFLFPESFSSTGVKLKVSNLGGTSNFSDSIPVFKEPEISGFAPASGVAGTSVSVSGYFSGLKEDTVKVGTVNVSNLIFNENTGLSFDFPPNATSDFINVETSGGTAQSKTRFSLQPDIPIITGFDPDANSPLDYSVFSKNQKIDILGSNLGLVNQVLFYDKNGFDTLLFSPDFSFRSSNKISVFLKDTAASEDVNNLYLSGNGGKIRLQDRFSRRITGSQQFRIAEFSGTSSSYGTFGEELSFSGKFFSGLNATFKDESGINVPGEYQSTTTISNTGYVFSTKVPRDIVSSEVLISGNNNKSIHTTNGRF</sequence>
<evidence type="ECO:0008006" key="2">
    <source>
        <dbReference type="Google" id="ProtNLM"/>
    </source>
</evidence>
<gene>
    <name evidence="1" type="ORF">METZ01_LOCUS249806</name>
</gene>
<protein>
    <recommendedName>
        <fullName evidence="2">IPT/TIG domain-containing protein</fullName>
    </recommendedName>
</protein>
<evidence type="ECO:0000313" key="1">
    <source>
        <dbReference type="EMBL" id="SVB96952.1"/>
    </source>
</evidence>
<dbReference type="InterPro" id="IPR014756">
    <property type="entry name" value="Ig_E-set"/>
</dbReference>
<dbReference type="AlphaFoldDB" id="A0A382ICD9"/>
<organism evidence="1">
    <name type="scientific">marine metagenome</name>
    <dbReference type="NCBI Taxonomy" id="408172"/>
    <lineage>
        <taxon>unclassified sequences</taxon>
        <taxon>metagenomes</taxon>
        <taxon>ecological metagenomes</taxon>
    </lineage>
</organism>
<name>A0A382ICD9_9ZZZZ</name>
<accession>A0A382ICD9</accession>
<proteinExistence type="predicted"/>
<dbReference type="EMBL" id="UINC01066340">
    <property type="protein sequence ID" value="SVB96952.1"/>
    <property type="molecule type" value="Genomic_DNA"/>
</dbReference>
<dbReference type="SUPFAM" id="SSF81296">
    <property type="entry name" value="E set domains"/>
    <property type="match status" value="1"/>
</dbReference>
<feature type="non-terminal residue" evidence="1">
    <location>
        <position position="447"/>
    </location>
</feature>
<reference evidence="1" key="1">
    <citation type="submission" date="2018-05" db="EMBL/GenBank/DDBJ databases">
        <authorList>
            <person name="Lanie J.A."/>
            <person name="Ng W.-L."/>
            <person name="Kazmierczak K.M."/>
            <person name="Andrzejewski T.M."/>
            <person name="Davidsen T.M."/>
            <person name="Wayne K.J."/>
            <person name="Tettelin H."/>
            <person name="Glass J.I."/>
            <person name="Rusch D."/>
            <person name="Podicherti R."/>
            <person name="Tsui H.-C.T."/>
            <person name="Winkler M.E."/>
        </authorList>
    </citation>
    <scope>NUCLEOTIDE SEQUENCE</scope>
</reference>
<dbReference type="Gene3D" id="2.60.40.10">
    <property type="entry name" value="Immunoglobulins"/>
    <property type="match status" value="1"/>
</dbReference>
<dbReference type="InterPro" id="IPR013783">
    <property type="entry name" value="Ig-like_fold"/>
</dbReference>
<feature type="non-terminal residue" evidence="1">
    <location>
        <position position="1"/>
    </location>
</feature>